<evidence type="ECO:0000313" key="2">
    <source>
        <dbReference type="EMBL" id="GAH41051.1"/>
    </source>
</evidence>
<dbReference type="GO" id="GO:0010181">
    <property type="term" value="F:FMN binding"/>
    <property type="evidence" value="ECO:0007669"/>
    <property type="project" value="InterPro"/>
</dbReference>
<dbReference type="SUPFAM" id="SSF52218">
    <property type="entry name" value="Flavoproteins"/>
    <property type="match status" value="1"/>
</dbReference>
<dbReference type="InterPro" id="IPR029039">
    <property type="entry name" value="Flavoprotein-like_sf"/>
</dbReference>
<feature type="domain" description="Flavodoxin-like" evidence="1">
    <location>
        <begin position="3"/>
        <end position="40"/>
    </location>
</feature>
<dbReference type="EMBL" id="BARU01008422">
    <property type="protein sequence ID" value="GAH41051.1"/>
    <property type="molecule type" value="Genomic_DNA"/>
</dbReference>
<gene>
    <name evidence="2" type="ORF">S03H2_16484</name>
</gene>
<organism evidence="2">
    <name type="scientific">marine sediment metagenome</name>
    <dbReference type="NCBI Taxonomy" id="412755"/>
    <lineage>
        <taxon>unclassified sequences</taxon>
        <taxon>metagenomes</taxon>
        <taxon>ecological metagenomes</taxon>
    </lineage>
</organism>
<dbReference type="PROSITE" id="PS50902">
    <property type="entry name" value="FLAVODOXIN_LIKE"/>
    <property type="match status" value="1"/>
</dbReference>
<sequence>MKVGIVYYSRAGNTKRTAEIFKEKLKEKKSEGFIMDIFSK</sequence>
<dbReference type="Gene3D" id="3.40.50.360">
    <property type="match status" value="1"/>
</dbReference>
<evidence type="ECO:0000259" key="1">
    <source>
        <dbReference type="PROSITE" id="PS50902"/>
    </source>
</evidence>
<reference evidence="2" key="1">
    <citation type="journal article" date="2014" name="Front. Microbiol.">
        <title>High frequency of phylogenetically diverse reductive dehalogenase-homologous genes in deep subseafloor sedimentary metagenomes.</title>
        <authorList>
            <person name="Kawai M."/>
            <person name="Futagami T."/>
            <person name="Toyoda A."/>
            <person name="Takaki Y."/>
            <person name="Nishi S."/>
            <person name="Hori S."/>
            <person name="Arai W."/>
            <person name="Tsubouchi T."/>
            <person name="Morono Y."/>
            <person name="Uchiyama I."/>
            <person name="Ito T."/>
            <person name="Fujiyama A."/>
            <person name="Inagaki F."/>
            <person name="Takami H."/>
        </authorList>
    </citation>
    <scope>NUCLEOTIDE SEQUENCE</scope>
    <source>
        <strain evidence="2">Expedition CK06-06</strain>
    </source>
</reference>
<comment type="caution">
    <text evidence="2">The sequence shown here is derived from an EMBL/GenBank/DDBJ whole genome shotgun (WGS) entry which is preliminary data.</text>
</comment>
<name>X1F605_9ZZZZ</name>
<proteinExistence type="predicted"/>
<protein>
    <recommendedName>
        <fullName evidence="1">Flavodoxin-like domain-containing protein</fullName>
    </recommendedName>
</protein>
<accession>X1F605</accession>
<dbReference type="InterPro" id="IPR008254">
    <property type="entry name" value="Flavodoxin/NO_synth"/>
</dbReference>
<dbReference type="AlphaFoldDB" id="X1F605"/>